<dbReference type="InterPro" id="IPR011006">
    <property type="entry name" value="CheY-like_superfamily"/>
</dbReference>
<dbReference type="Proteomes" id="UP000254326">
    <property type="component" value="Unassembled WGS sequence"/>
</dbReference>
<protein>
    <recommendedName>
        <fullName evidence="2">Response regulatory domain-containing protein</fullName>
    </recommendedName>
</protein>
<dbReference type="AlphaFoldDB" id="A0A370UAM1"/>
<keyword evidence="1" id="KW-0597">Phosphoprotein</keyword>
<name>A0A370UAM1_9GAMM</name>
<dbReference type="PANTHER" id="PTHR44520:SF2">
    <property type="entry name" value="RESPONSE REGULATOR RCP1"/>
    <property type="match status" value="1"/>
</dbReference>
<feature type="domain" description="Response regulatory" evidence="2">
    <location>
        <begin position="13"/>
        <end position="138"/>
    </location>
</feature>
<dbReference type="EMBL" id="QKRA01000002">
    <property type="protein sequence ID" value="RDL44830.1"/>
    <property type="molecule type" value="Genomic_DNA"/>
</dbReference>
<organism evidence="3 4">
    <name type="scientific">Marinomonas piezotolerans</name>
    <dbReference type="NCBI Taxonomy" id="2213058"/>
    <lineage>
        <taxon>Bacteria</taxon>
        <taxon>Pseudomonadati</taxon>
        <taxon>Pseudomonadota</taxon>
        <taxon>Gammaproteobacteria</taxon>
        <taxon>Oceanospirillales</taxon>
        <taxon>Oceanospirillaceae</taxon>
        <taxon>Marinomonas</taxon>
    </lineage>
</organism>
<gene>
    <name evidence="3" type="ORF">DN730_04220</name>
</gene>
<feature type="modified residue" description="4-aspartylphosphate" evidence="1">
    <location>
        <position position="71"/>
    </location>
</feature>
<dbReference type="SUPFAM" id="SSF52172">
    <property type="entry name" value="CheY-like"/>
    <property type="match status" value="1"/>
</dbReference>
<evidence type="ECO:0000313" key="3">
    <source>
        <dbReference type="EMBL" id="RDL44830.1"/>
    </source>
</evidence>
<dbReference type="PANTHER" id="PTHR44520">
    <property type="entry name" value="RESPONSE REGULATOR RCP1-RELATED"/>
    <property type="match status" value="1"/>
</dbReference>
<comment type="caution">
    <text evidence="3">The sequence shown here is derived from an EMBL/GenBank/DDBJ whole genome shotgun (WGS) entry which is preliminary data.</text>
</comment>
<evidence type="ECO:0000259" key="2">
    <source>
        <dbReference type="PROSITE" id="PS50110"/>
    </source>
</evidence>
<proteinExistence type="predicted"/>
<dbReference type="SMART" id="SM00448">
    <property type="entry name" value="REC"/>
    <property type="match status" value="1"/>
</dbReference>
<keyword evidence="4" id="KW-1185">Reference proteome</keyword>
<dbReference type="PROSITE" id="PS50110">
    <property type="entry name" value="RESPONSE_REGULATORY"/>
    <property type="match status" value="1"/>
</dbReference>
<dbReference type="Gene3D" id="3.40.50.2300">
    <property type="match status" value="1"/>
</dbReference>
<dbReference type="InterPro" id="IPR001789">
    <property type="entry name" value="Sig_transdc_resp-reg_receiver"/>
</dbReference>
<evidence type="ECO:0000313" key="4">
    <source>
        <dbReference type="Proteomes" id="UP000254326"/>
    </source>
</evidence>
<reference evidence="3 4" key="1">
    <citation type="submission" date="2018-06" db="EMBL/GenBank/DDBJ databases">
        <title>Marinomonas sp. YLB-05 draft genome sequence.</title>
        <authorList>
            <person name="Yu L."/>
            <person name="Tang X."/>
        </authorList>
    </citation>
    <scope>NUCLEOTIDE SEQUENCE [LARGE SCALE GENOMIC DNA]</scope>
    <source>
        <strain evidence="3 4">YLB-05</strain>
    </source>
</reference>
<evidence type="ECO:0000256" key="1">
    <source>
        <dbReference type="PROSITE-ProRule" id="PRU00169"/>
    </source>
</evidence>
<dbReference type="InterPro" id="IPR052893">
    <property type="entry name" value="TCS_response_regulator"/>
</dbReference>
<dbReference type="Pfam" id="PF00072">
    <property type="entry name" value="Response_reg"/>
    <property type="match status" value="1"/>
</dbReference>
<dbReference type="GO" id="GO:0000160">
    <property type="term" value="P:phosphorelay signal transduction system"/>
    <property type="evidence" value="ECO:0007669"/>
    <property type="project" value="InterPro"/>
</dbReference>
<sequence>MVGAMTEVNKHASMLMFDDDAEDALLVKTAIRRIEYPIQFVHLQTGTEFLAELEWIKQSPERMRQTLLLLDLNMPSKNGIEWLRELREQSAFNDLTIVVFSTSNMAEERARSRLLGADDHLGKPDSVNDLEKQLLRLYERWLKPAM</sequence>
<accession>A0A370UAM1</accession>